<dbReference type="GeneID" id="19172903"/>
<dbReference type="InterPro" id="IPR036610">
    <property type="entry name" value="PEBP-like_sf"/>
</dbReference>
<gene>
    <name evidence="1" type="ORF">A1O3_08817</name>
</gene>
<protein>
    <submittedName>
        <fullName evidence="1">Uncharacterized protein</fullName>
    </submittedName>
</protein>
<dbReference type="OrthoDB" id="10251855at2759"/>
<dbReference type="HOGENOM" id="CLU_2061205_0_0_1"/>
<proteinExistence type="predicted"/>
<reference evidence="1 2" key="1">
    <citation type="submission" date="2013-03" db="EMBL/GenBank/DDBJ databases">
        <title>The Genome Sequence of Capronia epimyces CBS 606.96.</title>
        <authorList>
            <consortium name="The Broad Institute Genomics Platform"/>
            <person name="Cuomo C."/>
            <person name="de Hoog S."/>
            <person name="Gorbushina A."/>
            <person name="Walker B."/>
            <person name="Young S.K."/>
            <person name="Zeng Q."/>
            <person name="Gargeya S."/>
            <person name="Fitzgerald M."/>
            <person name="Haas B."/>
            <person name="Abouelleil A."/>
            <person name="Allen A.W."/>
            <person name="Alvarado L."/>
            <person name="Arachchi H.M."/>
            <person name="Berlin A.M."/>
            <person name="Chapman S.B."/>
            <person name="Gainer-Dewar J."/>
            <person name="Goldberg J."/>
            <person name="Griggs A."/>
            <person name="Gujja S."/>
            <person name="Hansen M."/>
            <person name="Howarth C."/>
            <person name="Imamovic A."/>
            <person name="Ireland A."/>
            <person name="Larimer J."/>
            <person name="McCowan C."/>
            <person name="Murphy C."/>
            <person name="Pearson M."/>
            <person name="Poon T.W."/>
            <person name="Priest M."/>
            <person name="Roberts A."/>
            <person name="Saif S."/>
            <person name="Shea T."/>
            <person name="Sisk P."/>
            <person name="Sykes S."/>
            <person name="Wortman J."/>
            <person name="Nusbaum C."/>
            <person name="Birren B."/>
        </authorList>
    </citation>
    <scope>NUCLEOTIDE SEQUENCE [LARGE SCALE GENOMIC DNA]</scope>
    <source>
        <strain evidence="1 2">CBS 606.96</strain>
    </source>
</reference>
<dbReference type="EMBL" id="AMGY01000008">
    <property type="protein sequence ID" value="EXJ79315.1"/>
    <property type="molecule type" value="Genomic_DNA"/>
</dbReference>
<dbReference type="STRING" id="1182542.W9XPQ8"/>
<organism evidence="1 2">
    <name type="scientific">Capronia epimyces CBS 606.96</name>
    <dbReference type="NCBI Taxonomy" id="1182542"/>
    <lineage>
        <taxon>Eukaryota</taxon>
        <taxon>Fungi</taxon>
        <taxon>Dikarya</taxon>
        <taxon>Ascomycota</taxon>
        <taxon>Pezizomycotina</taxon>
        <taxon>Eurotiomycetes</taxon>
        <taxon>Chaetothyriomycetidae</taxon>
        <taxon>Chaetothyriales</taxon>
        <taxon>Herpotrichiellaceae</taxon>
        <taxon>Capronia</taxon>
    </lineage>
</organism>
<comment type="caution">
    <text evidence="1">The sequence shown here is derived from an EMBL/GenBank/DDBJ whole genome shotgun (WGS) entry which is preliminary data.</text>
</comment>
<accession>W9XPQ8</accession>
<evidence type="ECO:0000313" key="2">
    <source>
        <dbReference type="Proteomes" id="UP000019478"/>
    </source>
</evidence>
<dbReference type="Gene3D" id="3.90.280.10">
    <property type="entry name" value="PEBP-like"/>
    <property type="match status" value="1"/>
</dbReference>
<dbReference type="RefSeq" id="XP_007737103.1">
    <property type="nucleotide sequence ID" value="XM_007738913.1"/>
</dbReference>
<dbReference type="Proteomes" id="UP000019478">
    <property type="component" value="Unassembled WGS sequence"/>
</dbReference>
<dbReference type="AlphaFoldDB" id="W9XPQ8"/>
<dbReference type="SUPFAM" id="SSF49777">
    <property type="entry name" value="PEBP-like"/>
    <property type="match status" value="1"/>
</dbReference>
<keyword evidence="2" id="KW-1185">Reference proteome</keyword>
<evidence type="ECO:0000313" key="1">
    <source>
        <dbReference type="EMBL" id="EXJ79315.1"/>
    </source>
</evidence>
<sequence>MGGSFVDHATISRSCSAGLEATTTNSPQNIQVESPELGASGSHLTWEHSLLGSNRFPRLKWSPAADAAIPGTAIQEYILICEDPDSPLPKMSPAATKDELVEEIEGKIVGWGVWIENKW</sequence>
<name>W9XPQ8_9EURO</name>